<organism evidence="7 8">
    <name type="scientific">Puniceibacterium antarcticum</name>
    <dbReference type="NCBI Taxonomy" id="1206336"/>
    <lineage>
        <taxon>Bacteria</taxon>
        <taxon>Pseudomonadati</taxon>
        <taxon>Pseudomonadota</taxon>
        <taxon>Alphaproteobacteria</taxon>
        <taxon>Rhodobacterales</taxon>
        <taxon>Paracoccaceae</taxon>
        <taxon>Puniceibacterium</taxon>
    </lineage>
</organism>
<comment type="subcellular location">
    <subcellularLocation>
        <location evidence="1">Periplasm</location>
    </subcellularLocation>
</comment>
<dbReference type="SUPFAM" id="SSF53850">
    <property type="entry name" value="Periplasmic binding protein-like II"/>
    <property type="match status" value="1"/>
</dbReference>
<dbReference type="EMBL" id="AWWI01000029">
    <property type="protein sequence ID" value="PIL21607.1"/>
    <property type="molecule type" value="Genomic_DNA"/>
</dbReference>
<feature type="chain" id="PRO_5013869940" description="Solute-binding protein family 5 domain-containing protein" evidence="5">
    <location>
        <begin position="35"/>
        <end position="563"/>
    </location>
</feature>
<comment type="caution">
    <text evidence="7">The sequence shown here is derived from an EMBL/GenBank/DDBJ whole genome shotgun (WGS) entry which is preliminary data.</text>
</comment>
<evidence type="ECO:0000256" key="5">
    <source>
        <dbReference type="SAM" id="SignalP"/>
    </source>
</evidence>
<dbReference type="InterPro" id="IPR039424">
    <property type="entry name" value="SBP_5"/>
</dbReference>
<dbReference type="RefSeq" id="WP_218967613.1">
    <property type="nucleotide sequence ID" value="NZ_AWWI01000029.1"/>
</dbReference>
<dbReference type="CDD" id="cd08506">
    <property type="entry name" value="PBP2_clavulanate_OppA2"/>
    <property type="match status" value="1"/>
</dbReference>
<proteinExistence type="inferred from homology"/>
<dbReference type="AlphaFoldDB" id="A0A2G8RJ77"/>
<evidence type="ECO:0000313" key="7">
    <source>
        <dbReference type="EMBL" id="PIL21607.1"/>
    </source>
</evidence>
<accession>A0A2G8RJ77</accession>
<dbReference type="InterPro" id="IPR030678">
    <property type="entry name" value="Peptide/Ni-bd"/>
</dbReference>
<dbReference type="PANTHER" id="PTHR30290">
    <property type="entry name" value="PERIPLASMIC BINDING COMPONENT OF ABC TRANSPORTER"/>
    <property type="match status" value="1"/>
</dbReference>
<sequence length="563" mass="60432">MDLMAISKTGRRGSALARLAITAAMIPAVVPALAQAQDAHRGGTMHLMAVASGGTLDPQINYTAQFWQLYSATYDGLVAFKKADGPESNTVVPDLAAEMPTVSADGKTYTFTLRKGVKFSNGDDVTTEDVVASLRRIFKVSSPTSGSFYNGIVGAEDCLSSPADCTLEGGVIADGTANTVTINLVAADPEFLFKLSAPHASILPKGTASKDMGNTPIPGTGTYMFTSYDANNSLTMERNPHFVEWSVDAQPEGYADTIEYKFGGTEESAVNAVMNGQADWSFDPLPADRLAELSTNATDQLHVHAQSAWWYAPMNVNISPFNDVRARQALNYAVDRNALVSVFGGPALAQPVCQILPPDFPGHEDSCIYTQDPGDTWSAPDMDKARALVAESGTKGEKVNVVTEDNAASRGVGTYLQSVLSDLGYDATVQTVSGDIQFTYIQNTNNNVQISVTQWYMDYPAASNFLNVLFGCGSFHPGSDSSINIAGFCDEEIDARMKAAMTLGATDPEAANAEWAKIDNAVMEKAPAVPLFTPRRLDLLSERVGNFEYSSLFNWLIAKSWVQ</sequence>
<dbReference type="PROSITE" id="PS01040">
    <property type="entry name" value="SBP_BACTERIAL_5"/>
    <property type="match status" value="1"/>
</dbReference>
<dbReference type="Pfam" id="PF00496">
    <property type="entry name" value="SBP_bac_5"/>
    <property type="match status" value="1"/>
</dbReference>
<dbReference type="Proteomes" id="UP000231259">
    <property type="component" value="Unassembled WGS sequence"/>
</dbReference>
<dbReference type="Gene3D" id="3.40.190.10">
    <property type="entry name" value="Periplasmic binding protein-like II"/>
    <property type="match status" value="1"/>
</dbReference>
<evidence type="ECO:0000259" key="6">
    <source>
        <dbReference type="Pfam" id="PF00496"/>
    </source>
</evidence>
<keyword evidence="4 5" id="KW-0732">Signal</keyword>
<dbReference type="Gene3D" id="3.10.105.10">
    <property type="entry name" value="Dipeptide-binding Protein, Domain 3"/>
    <property type="match status" value="1"/>
</dbReference>
<dbReference type="PANTHER" id="PTHR30290:SF9">
    <property type="entry name" value="OLIGOPEPTIDE-BINDING PROTEIN APPA"/>
    <property type="match status" value="1"/>
</dbReference>
<dbReference type="InterPro" id="IPR023765">
    <property type="entry name" value="SBP_5_CS"/>
</dbReference>
<reference evidence="7 8" key="1">
    <citation type="submission" date="2013-09" db="EMBL/GenBank/DDBJ databases">
        <title>Genome sequencing of Phaeobacter antarcticus sp. nov. SM1211.</title>
        <authorList>
            <person name="Zhang X.-Y."/>
            <person name="Liu C."/>
            <person name="Chen X.-L."/>
            <person name="Xie B.-B."/>
            <person name="Qin Q.-L."/>
            <person name="Rong J.-C."/>
            <person name="Zhang Y.-Z."/>
        </authorList>
    </citation>
    <scope>NUCLEOTIDE SEQUENCE [LARGE SCALE GENOMIC DNA]</scope>
    <source>
        <strain evidence="7 8">SM1211</strain>
    </source>
</reference>
<evidence type="ECO:0000313" key="8">
    <source>
        <dbReference type="Proteomes" id="UP000231259"/>
    </source>
</evidence>
<dbReference type="GO" id="GO:0015833">
    <property type="term" value="P:peptide transport"/>
    <property type="evidence" value="ECO:0007669"/>
    <property type="project" value="TreeGrafter"/>
</dbReference>
<protein>
    <recommendedName>
        <fullName evidence="6">Solute-binding protein family 5 domain-containing protein</fullName>
    </recommendedName>
</protein>
<name>A0A2G8RJ77_9RHOB</name>
<keyword evidence="3" id="KW-0813">Transport</keyword>
<comment type="similarity">
    <text evidence="2">Belongs to the bacterial solute-binding protein 5 family.</text>
</comment>
<dbReference type="GO" id="GO:0043190">
    <property type="term" value="C:ATP-binding cassette (ABC) transporter complex"/>
    <property type="evidence" value="ECO:0007669"/>
    <property type="project" value="InterPro"/>
</dbReference>
<evidence type="ECO:0000256" key="3">
    <source>
        <dbReference type="ARBA" id="ARBA00022448"/>
    </source>
</evidence>
<evidence type="ECO:0000256" key="1">
    <source>
        <dbReference type="ARBA" id="ARBA00004418"/>
    </source>
</evidence>
<keyword evidence="8" id="KW-1185">Reference proteome</keyword>
<feature type="domain" description="Solute-binding protein family 5" evidence="6">
    <location>
        <begin position="90"/>
        <end position="473"/>
    </location>
</feature>
<feature type="signal peptide" evidence="5">
    <location>
        <begin position="1"/>
        <end position="34"/>
    </location>
</feature>
<evidence type="ECO:0000256" key="4">
    <source>
        <dbReference type="ARBA" id="ARBA00022729"/>
    </source>
</evidence>
<dbReference type="GO" id="GO:0030288">
    <property type="term" value="C:outer membrane-bounded periplasmic space"/>
    <property type="evidence" value="ECO:0007669"/>
    <property type="project" value="UniProtKB-ARBA"/>
</dbReference>
<evidence type="ECO:0000256" key="2">
    <source>
        <dbReference type="ARBA" id="ARBA00005695"/>
    </source>
</evidence>
<dbReference type="PIRSF" id="PIRSF002741">
    <property type="entry name" value="MppA"/>
    <property type="match status" value="1"/>
</dbReference>
<gene>
    <name evidence="7" type="ORF">P775_03630</name>
</gene>
<dbReference type="GO" id="GO:1904680">
    <property type="term" value="F:peptide transmembrane transporter activity"/>
    <property type="evidence" value="ECO:0007669"/>
    <property type="project" value="TreeGrafter"/>
</dbReference>
<dbReference type="InterPro" id="IPR000914">
    <property type="entry name" value="SBP_5_dom"/>
</dbReference>